<evidence type="ECO:0000313" key="2">
    <source>
        <dbReference type="Proteomes" id="UP000316598"/>
    </source>
</evidence>
<keyword evidence="2" id="KW-1185">Reference proteome</keyword>
<name>A0A5C5WI24_9BACT</name>
<dbReference type="OrthoDB" id="268582at2"/>
<evidence type="ECO:0000313" key="1">
    <source>
        <dbReference type="EMBL" id="TWT50207.1"/>
    </source>
</evidence>
<proteinExistence type="predicted"/>
<sequence>MNAHERDHFHKRWTLNTLIQGAASHIHVTAPHMVRESLDALIPGLTRQYIQFVLMGQLNYVCGDLMLMQGRPNHWFGFSSKPQKVIADHPVFAQHGNRLARAEAKTLRSKARAHRVRMIPMITPMFMMRKINRLTETEAPFREPLQKLAIQIATEIYDIAPDQLDATLTKEVAFGNIAPADNFITEVIGQSVIGYGGVNRDQEGKWKVVARAWIFPLLVHELIEGITELICMHGMSDWDEATYRNVTTAADRLDHETMCIQVGPELWRRLLGVVPRRVPLAKVVMQIAKLPPDPLHELINQVIADPELARVRLVELTR</sequence>
<dbReference type="AlphaFoldDB" id="A0A5C5WI24"/>
<dbReference type="Proteomes" id="UP000316598">
    <property type="component" value="Unassembled WGS sequence"/>
</dbReference>
<organism evidence="1 2">
    <name type="scientific">Rubripirellula amarantea</name>
    <dbReference type="NCBI Taxonomy" id="2527999"/>
    <lineage>
        <taxon>Bacteria</taxon>
        <taxon>Pseudomonadati</taxon>
        <taxon>Planctomycetota</taxon>
        <taxon>Planctomycetia</taxon>
        <taxon>Pirellulales</taxon>
        <taxon>Pirellulaceae</taxon>
        <taxon>Rubripirellula</taxon>
    </lineage>
</organism>
<gene>
    <name evidence="1" type="ORF">Pla22_29480</name>
</gene>
<reference evidence="1 2" key="1">
    <citation type="submission" date="2019-02" db="EMBL/GenBank/DDBJ databases">
        <title>Deep-cultivation of Planctomycetes and their phenomic and genomic characterization uncovers novel biology.</title>
        <authorList>
            <person name="Wiegand S."/>
            <person name="Jogler M."/>
            <person name="Boedeker C."/>
            <person name="Pinto D."/>
            <person name="Vollmers J."/>
            <person name="Rivas-Marin E."/>
            <person name="Kohn T."/>
            <person name="Peeters S.H."/>
            <person name="Heuer A."/>
            <person name="Rast P."/>
            <person name="Oberbeckmann S."/>
            <person name="Bunk B."/>
            <person name="Jeske O."/>
            <person name="Meyerdierks A."/>
            <person name="Storesund J.E."/>
            <person name="Kallscheuer N."/>
            <person name="Luecker S."/>
            <person name="Lage O.M."/>
            <person name="Pohl T."/>
            <person name="Merkel B.J."/>
            <person name="Hornburger P."/>
            <person name="Mueller R.-W."/>
            <person name="Bruemmer F."/>
            <person name="Labrenz M."/>
            <person name="Spormann A.M."/>
            <person name="Op Den Camp H."/>
            <person name="Overmann J."/>
            <person name="Amann R."/>
            <person name="Jetten M.S.M."/>
            <person name="Mascher T."/>
            <person name="Medema M.H."/>
            <person name="Devos D.P."/>
            <person name="Kaster A.-K."/>
            <person name="Ovreas L."/>
            <person name="Rohde M."/>
            <person name="Galperin M.Y."/>
            <person name="Jogler C."/>
        </authorList>
    </citation>
    <scope>NUCLEOTIDE SEQUENCE [LARGE SCALE GENOMIC DNA]</scope>
    <source>
        <strain evidence="1 2">Pla22</strain>
    </source>
</reference>
<dbReference type="RefSeq" id="WP_146515477.1">
    <property type="nucleotide sequence ID" value="NZ_SJPI01000002.1"/>
</dbReference>
<dbReference type="EMBL" id="SJPI01000002">
    <property type="protein sequence ID" value="TWT50207.1"/>
    <property type="molecule type" value="Genomic_DNA"/>
</dbReference>
<accession>A0A5C5WI24</accession>
<protein>
    <submittedName>
        <fullName evidence="1">Uncharacterized protein</fullName>
    </submittedName>
</protein>
<comment type="caution">
    <text evidence="1">The sequence shown here is derived from an EMBL/GenBank/DDBJ whole genome shotgun (WGS) entry which is preliminary data.</text>
</comment>